<reference evidence="2" key="1">
    <citation type="journal article" date="2014" name="Front. Microbiol.">
        <title>High frequency of phylogenetically diverse reductive dehalogenase-homologous genes in deep subseafloor sedimentary metagenomes.</title>
        <authorList>
            <person name="Kawai M."/>
            <person name="Futagami T."/>
            <person name="Toyoda A."/>
            <person name="Takaki Y."/>
            <person name="Nishi S."/>
            <person name="Hori S."/>
            <person name="Arai W."/>
            <person name="Tsubouchi T."/>
            <person name="Morono Y."/>
            <person name="Uchiyama I."/>
            <person name="Ito T."/>
            <person name="Fujiyama A."/>
            <person name="Inagaki F."/>
            <person name="Takami H."/>
        </authorList>
    </citation>
    <scope>NUCLEOTIDE SEQUENCE</scope>
    <source>
        <strain evidence="2">Expedition CK06-06</strain>
    </source>
</reference>
<dbReference type="Gene3D" id="3.90.180.10">
    <property type="entry name" value="Medium-chain alcohol dehydrogenases, catalytic domain"/>
    <property type="match status" value="1"/>
</dbReference>
<dbReference type="PANTHER" id="PTHR43401:SF2">
    <property type="entry name" value="L-THREONINE 3-DEHYDROGENASE"/>
    <property type="match status" value="1"/>
</dbReference>
<sequence>DAGYDDVIYFGSEANTVEALFAKVAAGGLLNIVLCGGKFGRDVVTMVGRVHYGGARYVGTTGWDPAESMEVIPEADEIRPGDKINIIGAGGPMGMMHVVRDICQGIEGVSIFAGDLDDNRLATLTRIAAPLAKKNGVKYETYNPTKGEIVESFDYTVLMVPVPDLVAASVRSAAERGIINIFAGIAATVTGEIDLDAYIEKRLYFIGTSGSTLDDMKRMLEKAESGRLDTNVSVAAISGLEGATEGIRAVESRSIAGKIIVYPRCRGLGLVRLEELNVKMPEVSECLNNGLWNNAAEKTLVEMYQNS</sequence>
<accession>X1FLH8</accession>
<evidence type="ECO:0008006" key="3">
    <source>
        <dbReference type="Google" id="ProtNLM"/>
    </source>
</evidence>
<name>X1FLH8_9ZZZZ</name>
<feature type="non-terminal residue" evidence="2">
    <location>
        <position position="1"/>
    </location>
</feature>
<evidence type="ECO:0000256" key="1">
    <source>
        <dbReference type="ARBA" id="ARBA00023002"/>
    </source>
</evidence>
<keyword evidence="1" id="KW-0560">Oxidoreductase</keyword>
<comment type="caution">
    <text evidence="2">The sequence shown here is derived from an EMBL/GenBank/DDBJ whole genome shotgun (WGS) entry which is preliminary data.</text>
</comment>
<proteinExistence type="predicted"/>
<dbReference type="InterPro" id="IPR050129">
    <property type="entry name" value="Zn_alcohol_dh"/>
</dbReference>
<dbReference type="PANTHER" id="PTHR43401">
    <property type="entry name" value="L-THREONINE 3-DEHYDROGENASE"/>
    <property type="match status" value="1"/>
</dbReference>
<dbReference type="SUPFAM" id="SSF51735">
    <property type="entry name" value="NAD(P)-binding Rossmann-fold domains"/>
    <property type="match status" value="1"/>
</dbReference>
<dbReference type="InterPro" id="IPR036291">
    <property type="entry name" value="NAD(P)-bd_dom_sf"/>
</dbReference>
<dbReference type="GO" id="GO:0016491">
    <property type="term" value="F:oxidoreductase activity"/>
    <property type="evidence" value="ECO:0007669"/>
    <property type="project" value="UniProtKB-KW"/>
</dbReference>
<organism evidence="2">
    <name type="scientific">marine sediment metagenome</name>
    <dbReference type="NCBI Taxonomy" id="412755"/>
    <lineage>
        <taxon>unclassified sequences</taxon>
        <taxon>metagenomes</taxon>
        <taxon>ecological metagenomes</taxon>
    </lineage>
</organism>
<gene>
    <name evidence="2" type="ORF">S03H2_12334</name>
</gene>
<dbReference type="EMBL" id="BARU01006278">
    <property type="protein sequence ID" value="GAH46516.1"/>
    <property type="molecule type" value="Genomic_DNA"/>
</dbReference>
<protein>
    <recommendedName>
        <fullName evidence="3">Alcohol dehydrogenase-like C-terminal domain-containing protein</fullName>
    </recommendedName>
</protein>
<evidence type="ECO:0000313" key="2">
    <source>
        <dbReference type="EMBL" id="GAH46516.1"/>
    </source>
</evidence>
<dbReference type="AlphaFoldDB" id="X1FLH8"/>